<comment type="caution">
    <text evidence="2">The sequence shown here is derived from an EMBL/GenBank/DDBJ whole genome shotgun (WGS) entry which is preliminary data.</text>
</comment>
<protein>
    <submittedName>
        <fullName evidence="2">Uncharacterized protein</fullName>
    </submittedName>
</protein>
<dbReference type="RefSeq" id="WP_264322165.1">
    <property type="nucleotide sequence ID" value="NZ_JADEXN010000276.1"/>
</dbReference>
<reference evidence="2" key="1">
    <citation type="submission" date="2020-10" db="EMBL/GenBank/DDBJ databases">
        <authorList>
            <person name="Castelo-Branco R."/>
            <person name="Eusebio N."/>
            <person name="Adriana R."/>
            <person name="Vieira A."/>
            <person name="Brugerolle De Fraissinette N."/>
            <person name="Rezende De Castro R."/>
            <person name="Schneider M.P."/>
            <person name="Vasconcelos V."/>
            <person name="Leao P.N."/>
        </authorList>
    </citation>
    <scope>NUCLEOTIDE SEQUENCE</scope>
    <source>
        <strain evidence="2">LEGE 11467</strain>
    </source>
</reference>
<feature type="transmembrane region" description="Helical" evidence="1">
    <location>
        <begin position="20"/>
        <end position="39"/>
    </location>
</feature>
<accession>A0A928VXF1</accession>
<name>A0A928VXF1_9CYAN</name>
<sequence>MELGSQPGQAAEEYPHPGARLIGTVIALVTLTLPFWTIARYSFEETSRVQHTTTPTYPLQQVRK</sequence>
<dbReference type="EMBL" id="JADEXN010000276">
    <property type="protein sequence ID" value="MBE9041982.1"/>
    <property type="molecule type" value="Genomic_DNA"/>
</dbReference>
<keyword evidence="1" id="KW-1133">Transmembrane helix</keyword>
<evidence type="ECO:0000256" key="1">
    <source>
        <dbReference type="SAM" id="Phobius"/>
    </source>
</evidence>
<dbReference type="AlphaFoldDB" id="A0A928VXF1"/>
<keyword evidence="3" id="KW-1185">Reference proteome</keyword>
<proteinExistence type="predicted"/>
<gene>
    <name evidence="2" type="ORF">IQ235_14460</name>
</gene>
<evidence type="ECO:0000313" key="3">
    <source>
        <dbReference type="Proteomes" id="UP000621799"/>
    </source>
</evidence>
<organism evidence="2 3">
    <name type="scientific">Zarconia navalis LEGE 11467</name>
    <dbReference type="NCBI Taxonomy" id="1828826"/>
    <lineage>
        <taxon>Bacteria</taxon>
        <taxon>Bacillati</taxon>
        <taxon>Cyanobacteriota</taxon>
        <taxon>Cyanophyceae</taxon>
        <taxon>Oscillatoriophycideae</taxon>
        <taxon>Oscillatoriales</taxon>
        <taxon>Oscillatoriales incertae sedis</taxon>
        <taxon>Zarconia</taxon>
        <taxon>Zarconia navalis</taxon>
    </lineage>
</organism>
<evidence type="ECO:0000313" key="2">
    <source>
        <dbReference type="EMBL" id="MBE9041982.1"/>
    </source>
</evidence>
<keyword evidence="1" id="KW-0812">Transmembrane</keyword>
<dbReference type="Proteomes" id="UP000621799">
    <property type="component" value="Unassembled WGS sequence"/>
</dbReference>
<keyword evidence="1" id="KW-0472">Membrane</keyword>